<sequence length="114" mass="13187">MSILRRACQILAQVFPDAHFILDSNTIQNPGLFVIIEGVERLDIQSVRLPCSLYCAFLGVGNQLWENLDPILDFFHSNPSFLEGRFDFYKMSLQEVKEHLSLAHVQFSLRLFKE</sequence>
<organism evidence="1 2">
    <name type="scientific">Helicobacter felis (strain ATCC 49179 / CCUG 28539 / NCTC 12436 / CS1)</name>
    <dbReference type="NCBI Taxonomy" id="936155"/>
    <lineage>
        <taxon>Bacteria</taxon>
        <taxon>Pseudomonadati</taxon>
        <taxon>Campylobacterota</taxon>
        <taxon>Epsilonproteobacteria</taxon>
        <taxon>Campylobacterales</taxon>
        <taxon>Helicobacteraceae</taxon>
        <taxon>Helicobacter</taxon>
    </lineage>
</organism>
<dbReference type="KEGG" id="hfe:HFELIS_00570"/>
<dbReference type="OrthoDB" id="9866595at2"/>
<dbReference type="AlphaFoldDB" id="E7AC59"/>
<gene>
    <name evidence="1" type="ordered locus">Hfelis_00570</name>
</gene>
<accession>E7AC59</accession>
<evidence type="ECO:0000313" key="2">
    <source>
        <dbReference type="Proteomes" id="UP000007934"/>
    </source>
</evidence>
<dbReference type="EMBL" id="FQ670179">
    <property type="protein sequence ID" value="CBY82141.1"/>
    <property type="molecule type" value="Genomic_DNA"/>
</dbReference>
<evidence type="ECO:0000313" key="1">
    <source>
        <dbReference type="EMBL" id="CBY82141.1"/>
    </source>
</evidence>
<protein>
    <submittedName>
        <fullName evidence="1">Beta-galactosidase</fullName>
    </submittedName>
</protein>
<reference evidence="1 2" key="1">
    <citation type="journal article" date="2011" name="Genome Biol. Evol.">
        <title>Comparative whole genome sequence analysis of the carcinogenic bacterial model pathogen Helicobacter felis.</title>
        <authorList>
            <person name="Arnold I.C."/>
            <person name="Zigova Z."/>
            <person name="Holden M."/>
            <person name="Lawley T.D."/>
            <person name="Rad R."/>
            <person name="Dougan G."/>
            <person name="Falkow S."/>
            <person name="Bentley S.D."/>
            <person name="Muller A."/>
        </authorList>
    </citation>
    <scope>NUCLEOTIDE SEQUENCE [LARGE SCALE GENOMIC DNA]</scope>
    <source>
        <strain evidence="2">ATCC 49179 / CCUG 28539 / NCTC 12436 / CS1</strain>
    </source>
</reference>
<dbReference type="HOGENOM" id="CLU_2117628_0_0_7"/>
<dbReference type="RefSeq" id="WP_013468513.1">
    <property type="nucleotide sequence ID" value="NC_014810.2"/>
</dbReference>
<dbReference type="STRING" id="936155.HFELIS_00570"/>
<dbReference type="Proteomes" id="UP000007934">
    <property type="component" value="Chromosome"/>
</dbReference>
<keyword evidence="2" id="KW-1185">Reference proteome</keyword>
<proteinExistence type="predicted"/>
<name>E7AC59_HELFC</name>
<dbReference type="GeneID" id="36134861"/>